<keyword evidence="7" id="KW-0238">DNA-binding</keyword>
<feature type="compositionally biased region" description="Polar residues" evidence="11">
    <location>
        <begin position="135"/>
        <end position="154"/>
    </location>
</feature>
<keyword evidence="9" id="KW-0539">Nucleus</keyword>
<keyword evidence="2" id="KW-0479">Metal-binding</keyword>
<keyword evidence="13" id="KW-1185">Reference proteome</keyword>
<evidence type="ECO:0000256" key="3">
    <source>
        <dbReference type="ARBA" id="ARBA00022737"/>
    </source>
</evidence>
<evidence type="ECO:0000256" key="7">
    <source>
        <dbReference type="ARBA" id="ARBA00023125"/>
    </source>
</evidence>
<evidence type="ECO:0000256" key="11">
    <source>
        <dbReference type="SAM" id="MobiDB-lite"/>
    </source>
</evidence>
<keyword evidence="5" id="KW-0862">Zinc</keyword>
<feature type="domain" description="C2H2-type" evidence="12">
    <location>
        <begin position="599"/>
        <end position="627"/>
    </location>
</feature>
<accession>A0A9R1TRB6</accession>
<keyword evidence="8" id="KW-0804">Transcription</keyword>
<protein>
    <submittedName>
        <fullName evidence="14 15">Zinc finger imprinted 3-like isoform X1</fullName>
    </submittedName>
</protein>
<dbReference type="InterPro" id="IPR013087">
    <property type="entry name" value="Znf_C2H2_type"/>
</dbReference>
<evidence type="ECO:0000256" key="6">
    <source>
        <dbReference type="ARBA" id="ARBA00023015"/>
    </source>
</evidence>
<dbReference type="Proteomes" id="UP000694866">
    <property type="component" value="Unplaced"/>
</dbReference>
<keyword evidence="3" id="KW-0677">Repeat</keyword>
<dbReference type="Pfam" id="PF13912">
    <property type="entry name" value="zf-C2H2_6"/>
    <property type="match status" value="1"/>
</dbReference>
<dbReference type="InterPro" id="IPR050888">
    <property type="entry name" value="ZnF_C2H2-type_TF"/>
</dbReference>
<proteinExistence type="predicted"/>
<dbReference type="PANTHER" id="PTHR24406">
    <property type="entry name" value="TRANSCRIPTIONAL REPRESSOR CTCFL-RELATED"/>
    <property type="match status" value="1"/>
</dbReference>
<accession>A0A9R1TQX8</accession>
<dbReference type="GeneID" id="105273106"/>
<feature type="domain" description="C2H2-type" evidence="12">
    <location>
        <begin position="550"/>
        <end position="577"/>
    </location>
</feature>
<evidence type="ECO:0000313" key="15">
    <source>
        <dbReference type="RefSeq" id="XP_011313650.1"/>
    </source>
</evidence>
<sequence>MEVEELQAILEAKDGVIEEQEEEEEIIYAEDEESEQVEEIVEIIEEIVMVEGEDGDEKGDDDTSKLESAAEEIEVEDLIESQEDSQEGETEVPRSEKKRKSQKIGNYDTKGDWEEENDPLDTNDAPKASVASRRATVNGNQLVSNGNGQGQSLESLKGRASEEYEREMTIPRHDDEDNPHEIVKNVDNDLVYTVLGSKKQNQEERAANARYIKMERLEEDTIPVEGTIYYEGDDMGTLYVAHTLNEGEQYELEGEPVVEPEEQHLEQPEQWDGSNEIIMAEQGEEENPQDQIFLHEDEDGQLFFKDENGQMQPVYLTEDGNYAIASNSSDEQENAEGRNKDIHENVEQLENISNRQQPPSPAIVNNDVDNEDNTVTISLIISEDENGLKRTQVIIPTTDALKCEICQKSFKTQFQLLRHNRLKHAREEDITVRNFPCDLCPKRFPDQNSLAKHRKTHTGDRPFQCLECHEQFPTANTLRRHMNQHNPDSKPLPCIYCGRRFIDKPTLQKHEQSHLAAEQRTHTCDICHKTFISATDLSMHKKNHDPDKKFDCEVCGREFNRLNNLQRHMLVHQQVRDKAVSSRGESFEKNQQGQNQEILSCDVCGITYKFMSSLTRHMVTSHMNPEKLRQQAEEQRRKRENNYKRYLENRKMYETQHVPTYGKRMYRGAVSSDPDDDLA</sequence>
<feature type="region of interest" description="Disordered" evidence="11">
    <location>
        <begin position="49"/>
        <end position="181"/>
    </location>
</feature>
<name>A0A9R1TRB6_9HYME</name>
<evidence type="ECO:0000256" key="1">
    <source>
        <dbReference type="ARBA" id="ARBA00004123"/>
    </source>
</evidence>
<evidence type="ECO:0000256" key="2">
    <source>
        <dbReference type="ARBA" id="ARBA00022723"/>
    </source>
</evidence>
<evidence type="ECO:0000256" key="10">
    <source>
        <dbReference type="PROSITE-ProRule" id="PRU00042"/>
    </source>
</evidence>
<gene>
    <name evidence="14 15 16" type="primary">LOC105273106</name>
</gene>
<dbReference type="Pfam" id="PF00096">
    <property type="entry name" value="zf-C2H2"/>
    <property type="match status" value="5"/>
</dbReference>
<dbReference type="OrthoDB" id="1405595at2759"/>
<dbReference type="RefSeq" id="XP_011313651.1">
    <property type="nucleotide sequence ID" value="XM_011315349.1"/>
</dbReference>
<dbReference type="SUPFAM" id="SSF57667">
    <property type="entry name" value="beta-beta-alpha zinc fingers"/>
    <property type="match status" value="4"/>
</dbReference>
<feature type="domain" description="C2H2-type" evidence="12">
    <location>
        <begin position="463"/>
        <end position="490"/>
    </location>
</feature>
<reference evidence="14 15" key="1">
    <citation type="submission" date="2025-04" db="UniProtKB">
        <authorList>
            <consortium name="RefSeq"/>
        </authorList>
    </citation>
    <scope>IDENTIFICATION</scope>
    <source>
        <strain evidence="14 15">USDA-PBARC FA_bdor</strain>
        <tissue evidence="14 15">Whole organism</tissue>
    </source>
</reference>
<dbReference type="PROSITE" id="PS00028">
    <property type="entry name" value="ZINC_FINGER_C2H2_1"/>
    <property type="match status" value="7"/>
</dbReference>
<evidence type="ECO:0000256" key="5">
    <source>
        <dbReference type="ARBA" id="ARBA00022833"/>
    </source>
</evidence>
<feature type="compositionally biased region" description="Basic and acidic residues" evidence="11">
    <location>
        <begin position="156"/>
        <end position="181"/>
    </location>
</feature>
<dbReference type="RefSeq" id="XP_011313650.1">
    <property type="nucleotide sequence ID" value="XM_011315348.1"/>
</dbReference>
<evidence type="ECO:0000313" key="16">
    <source>
        <dbReference type="RefSeq" id="XP_011313651.1"/>
    </source>
</evidence>
<dbReference type="InterPro" id="IPR036236">
    <property type="entry name" value="Znf_C2H2_sf"/>
</dbReference>
<organism evidence="13 14">
    <name type="scientific">Fopius arisanus</name>
    <dbReference type="NCBI Taxonomy" id="64838"/>
    <lineage>
        <taxon>Eukaryota</taxon>
        <taxon>Metazoa</taxon>
        <taxon>Ecdysozoa</taxon>
        <taxon>Arthropoda</taxon>
        <taxon>Hexapoda</taxon>
        <taxon>Insecta</taxon>
        <taxon>Pterygota</taxon>
        <taxon>Neoptera</taxon>
        <taxon>Endopterygota</taxon>
        <taxon>Hymenoptera</taxon>
        <taxon>Apocrita</taxon>
        <taxon>Ichneumonoidea</taxon>
        <taxon>Braconidae</taxon>
        <taxon>Opiinae</taxon>
        <taxon>Fopius</taxon>
    </lineage>
</organism>
<dbReference type="KEGG" id="fas:105273106"/>
<evidence type="ECO:0000313" key="13">
    <source>
        <dbReference type="Proteomes" id="UP000694866"/>
    </source>
</evidence>
<dbReference type="PROSITE" id="PS50157">
    <property type="entry name" value="ZINC_FINGER_C2H2_2"/>
    <property type="match status" value="7"/>
</dbReference>
<dbReference type="FunFam" id="3.30.160.60:FF:000322">
    <property type="entry name" value="GDNF-inducible zinc finger protein 1"/>
    <property type="match status" value="1"/>
</dbReference>
<dbReference type="GO" id="GO:0003677">
    <property type="term" value="F:DNA binding"/>
    <property type="evidence" value="ECO:0007669"/>
    <property type="project" value="UniProtKB-KW"/>
</dbReference>
<dbReference type="GO" id="GO:0008270">
    <property type="term" value="F:zinc ion binding"/>
    <property type="evidence" value="ECO:0007669"/>
    <property type="project" value="UniProtKB-KW"/>
</dbReference>
<dbReference type="FunFam" id="3.30.160.60:FF:000100">
    <property type="entry name" value="Zinc finger 45-like"/>
    <property type="match status" value="2"/>
</dbReference>
<dbReference type="GO" id="GO:0005634">
    <property type="term" value="C:nucleus"/>
    <property type="evidence" value="ECO:0007669"/>
    <property type="project" value="UniProtKB-SubCell"/>
</dbReference>
<keyword evidence="4 10" id="KW-0863">Zinc-finger</keyword>
<evidence type="ECO:0000313" key="14">
    <source>
        <dbReference type="RefSeq" id="XP_011313648.1"/>
    </source>
</evidence>
<evidence type="ECO:0000259" key="12">
    <source>
        <dbReference type="PROSITE" id="PS50157"/>
    </source>
</evidence>
<feature type="compositionally biased region" description="Acidic residues" evidence="11">
    <location>
        <begin position="69"/>
        <end position="90"/>
    </location>
</feature>
<feature type="domain" description="C2H2-type" evidence="12">
    <location>
        <begin position="401"/>
        <end position="429"/>
    </location>
</feature>
<feature type="domain" description="C2H2-type" evidence="12">
    <location>
        <begin position="522"/>
        <end position="549"/>
    </location>
</feature>
<dbReference type="SMART" id="SM00355">
    <property type="entry name" value="ZnF_C2H2"/>
    <property type="match status" value="7"/>
</dbReference>
<evidence type="ECO:0000256" key="8">
    <source>
        <dbReference type="ARBA" id="ARBA00023163"/>
    </source>
</evidence>
<dbReference type="Gene3D" id="3.30.160.60">
    <property type="entry name" value="Classic Zinc Finger"/>
    <property type="match status" value="4"/>
</dbReference>
<keyword evidence="6" id="KW-0805">Transcription regulation</keyword>
<feature type="compositionally biased region" description="Acidic residues" evidence="11">
    <location>
        <begin position="51"/>
        <end position="60"/>
    </location>
</feature>
<dbReference type="AlphaFoldDB" id="A0A9R1TRB6"/>
<accession>A0A9R1UB00</accession>
<feature type="domain" description="C2H2-type" evidence="12">
    <location>
        <begin position="435"/>
        <end position="462"/>
    </location>
</feature>
<feature type="domain" description="C2H2-type" evidence="12">
    <location>
        <begin position="492"/>
        <end position="519"/>
    </location>
</feature>
<dbReference type="RefSeq" id="XP_011313648.1">
    <property type="nucleotide sequence ID" value="XM_011315346.1"/>
</dbReference>
<evidence type="ECO:0000256" key="4">
    <source>
        <dbReference type="ARBA" id="ARBA00022771"/>
    </source>
</evidence>
<evidence type="ECO:0000256" key="9">
    <source>
        <dbReference type="ARBA" id="ARBA00023242"/>
    </source>
</evidence>
<comment type="subcellular location">
    <subcellularLocation>
        <location evidence="1">Nucleus</location>
    </subcellularLocation>
</comment>